<organism evidence="2 3">
    <name type="scientific">Hassallia byssoidea VB512170</name>
    <dbReference type="NCBI Taxonomy" id="1304833"/>
    <lineage>
        <taxon>Bacteria</taxon>
        <taxon>Bacillati</taxon>
        <taxon>Cyanobacteriota</taxon>
        <taxon>Cyanophyceae</taxon>
        <taxon>Nostocales</taxon>
        <taxon>Tolypothrichaceae</taxon>
        <taxon>Hassallia</taxon>
    </lineage>
</organism>
<reference evidence="2 3" key="1">
    <citation type="journal article" date="2015" name="Genome Announc.">
        <title>Draft Genome Sequence of Cyanobacterium Hassallia byssoidea Strain VB512170, Isolated from Monuments in India.</title>
        <authorList>
            <person name="Singh D."/>
            <person name="Chandrababunaidu M.M."/>
            <person name="Panda A."/>
            <person name="Sen D."/>
            <person name="Bhattacharyya S."/>
            <person name="Adhikary S.P."/>
            <person name="Tripathy S."/>
        </authorList>
    </citation>
    <scope>NUCLEOTIDE SEQUENCE [LARGE SCALE GENOMIC DNA]</scope>
    <source>
        <strain evidence="2 3">VB512170</strain>
    </source>
</reference>
<keyword evidence="3" id="KW-1185">Reference proteome</keyword>
<protein>
    <submittedName>
        <fullName evidence="2">Uncharacterized protein</fullName>
    </submittedName>
</protein>
<dbReference type="InterPro" id="IPR040278">
    <property type="entry name" value="UPF0426"/>
</dbReference>
<dbReference type="AlphaFoldDB" id="A0A846HAT2"/>
<name>A0A846HAT2_9CYAN</name>
<dbReference type="Pfam" id="PF26369">
    <property type="entry name" value="UPF0426"/>
    <property type="match status" value="1"/>
</dbReference>
<evidence type="ECO:0000256" key="1">
    <source>
        <dbReference type="SAM" id="MobiDB-lite"/>
    </source>
</evidence>
<evidence type="ECO:0000313" key="2">
    <source>
        <dbReference type="EMBL" id="NEU74707.1"/>
    </source>
</evidence>
<dbReference type="PANTHER" id="PTHR35996:SF1">
    <property type="entry name" value="OS04G0528100 PROTEIN"/>
    <property type="match status" value="1"/>
</dbReference>
<gene>
    <name evidence="2" type="ORF">PI95_019635</name>
</gene>
<proteinExistence type="predicted"/>
<dbReference type="PANTHER" id="PTHR35996">
    <property type="entry name" value="OSJNBA0038O10.25 PROTEIN"/>
    <property type="match status" value="1"/>
</dbReference>
<dbReference type="Proteomes" id="UP000031549">
    <property type="component" value="Unassembled WGS sequence"/>
</dbReference>
<feature type="region of interest" description="Disordered" evidence="1">
    <location>
        <begin position="49"/>
        <end position="72"/>
    </location>
</feature>
<dbReference type="RefSeq" id="WP_163519013.1">
    <property type="nucleotide sequence ID" value="NZ_JTCM02000048.1"/>
</dbReference>
<accession>A0A846HAT2</accession>
<comment type="caution">
    <text evidence="2">The sequence shown here is derived from an EMBL/GenBank/DDBJ whole genome shotgun (WGS) entry which is preliminary data.</text>
</comment>
<dbReference type="EMBL" id="JTCM02000048">
    <property type="protein sequence ID" value="NEU74707.1"/>
    <property type="molecule type" value="Genomic_DNA"/>
</dbReference>
<evidence type="ECO:0000313" key="3">
    <source>
        <dbReference type="Proteomes" id="UP000031549"/>
    </source>
</evidence>
<sequence>MFLDELSPIFKQFTQHPGSFMGGFFSGLLRLQLADDPVKSWLNQQLGSTSYTSSTSQAHNGRTSGPQSISID</sequence>